<dbReference type="RefSeq" id="WP_010978066.1">
    <property type="nucleotide sequence ID" value="NZ_BAABQO010000020.1"/>
</dbReference>
<gene>
    <name evidence="1" type="ORF">HA332_07025</name>
</gene>
<accession>A0A832WTB0</accession>
<comment type="caution">
    <text evidence="1">The sequence shown here is derived from an EMBL/GenBank/DDBJ whole genome shotgun (WGS) entry which is preliminary data.</text>
</comment>
<organism evidence="1 2">
    <name type="scientific">Sulfurisphaera tokodaii</name>
    <dbReference type="NCBI Taxonomy" id="111955"/>
    <lineage>
        <taxon>Archaea</taxon>
        <taxon>Thermoproteota</taxon>
        <taxon>Thermoprotei</taxon>
        <taxon>Sulfolobales</taxon>
        <taxon>Sulfolobaceae</taxon>
        <taxon>Sulfurisphaera</taxon>
    </lineage>
</organism>
<dbReference type="GeneID" id="1458008"/>
<protein>
    <submittedName>
        <fullName evidence="1">Uncharacterized protein</fullName>
    </submittedName>
</protein>
<evidence type="ECO:0000313" key="2">
    <source>
        <dbReference type="Proteomes" id="UP000646844"/>
    </source>
</evidence>
<name>A0A832WTB0_9CREN</name>
<dbReference type="Proteomes" id="UP000646844">
    <property type="component" value="Unassembled WGS sequence"/>
</dbReference>
<dbReference type="EMBL" id="DUJO01000028">
    <property type="protein sequence ID" value="HII74119.1"/>
    <property type="molecule type" value="Genomic_DNA"/>
</dbReference>
<sequence length="161" mass="19265">MELENIRRLVNFCYDKAHDPVTIRRCISSLFFEIILFIADRFPCRKDELFRNQNGVYNGLSEIRFIGSLMSLLESSNKFSLYEIDDFVKFLRLIALYRTLLDHFGGFKKELIKKNFHKIRTFEGEIDVSTINIPNELSRYELINILIEVERWLEFLRRLST</sequence>
<dbReference type="AlphaFoldDB" id="A0A832WTB0"/>
<reference evidence="1" key="1">
    <citation type="journal article" date="2020" name="bioRxiv">
        <title>A rank-normalized archaeal taxonomy based on genome phylogeny resolves widespread incomplete and uneven classifications.</title>
        <authorList>
            <person name="Rinke C."/>
            <person name="Chuvochina M."/>
            <person name="Mussig A.J."/>
            <person name="Chaumeil P.-A."/>
            <person name="Waite D.W."/>
            <person name="Whitman W.B."/>
            <person name="Parks D.H."/>
            <person name="Hugenholtz P."/>
        </authorList>
    </citation>
    <scope>NUCLEOTIDE SEQUENCE</scope>
    <source>
        <strain evidence="1">UBA8838</strain>
    </source>
</reference>
<evidence type="ECO:0000313" key="1">
    <source>
        <dbReference type="EMBL" id="HII74119.1"/>
    </source>
</evidence>
<proteinExistence type="predicted"/>